<dbReference type="GeneID" id="68116944"/>
<feature type="region of interest" description="Disordered" evidence="13">
    <location>
        <begin position="156"/>
        <end position="175"/>
    </location>
</feature>
<comment type="caution">
    <text evidence="15">The sequence shown here is derived from an EMBL/GenBank/DDBJ whole genome shotgun (WGS) entry which is preliminary data.</text>
</comment>
<evidence type="ECO:0000256" key="6">
    <source>
        <dbReference type="ARBA" id="ARBA00022801"/>
    </source>
</evidence>
<evidence type="ECO:0000256" key="12">
    <source>
        <dbReference type="ARBA" id="ARBA00042677"/>
    </source>
</evidence>
<evidence type="ECO:0000256" key="4">
    <source>
        <dbReference type="ARBA" id="ARBA00022759"/>
    </source>
</evidence>
<feature type="compositionally biased region" description="Polar residues" evidence="13">
    <location>
        <begin position="589"/>
        <end position="598"/>
    </location>
</feature>
<sequence length="627" mass="71940">MRRKQTFEFTGCFDISSEIPHGVIAIDNFEQFHPVLIESNHSQQTSSSPRLSSMVIKDGDHRKEKRRASQQQHNGFSYYQYYFLSHFHSDHFKGLHDKFFQYAAASEETCIVCHPITKNLLLSQFTNLDKERILTIELHQPTLLPISQKFTNHATHEKENNPQNHLSSNKVNNSSSRSQVKNFTVTLLSSNHCPGSVMFLFEIQKGTQKESILYTGDFRNVSIETTTFLKTQKLTKIYIDDTFCDESNFSELPTRSNSIRNIISLIEKERQRHKIVYMALDLLGTERILFEIEKHFKCKIYLDYENLNPKRRKEIDAMDALKEKVFTSNKDETFLRVVSKDTLKSLANLLLKEADKPLFIQVSTMWLKYLNKETCGMAGKSEDATCKLTNDGIWKVLYSFHSSRNEMLLFLASILTYNTTRSIPSIISLNPQSKHIRGLIESLKQQMAKKPSVSTVENDSFDYSFFETSAELFKEEFITFSHSSLTSEKESFPSQSYNEDTQPRSQSSNHSDQLNSPVSNSYTISSLETEPYSAIPDEVFDPEQLFSLISQGQDEEERTPITQSQSLSFLNSPFTPETTPSSTKKRALNASTINTPSNGKDESFTMLDLSEDDTTPQKDCKKVKLNK</sequence>
<dbReference type="OrthoDB" id="262529at2759"/>
<dbReference type="VEuPathDB" id="AmoebaDB:NfTy_087660"/>
<organism evidence="15 16">
    <name type="scientific">Naegleria fowleri</name>
    <name type="common">Brain eating amoeba</name>
    <dbReference type="NCBI Taxonomy" id="5763"/>
    <lineage>
        <taxon>Eukaryota</taxon>
        <taxon>Discoba</taxon>
        <taxon>Heterolobosea</taxon>
        <taxon>Tetramitia</taxon>
        <taxon>Eutetramitia</taxon>
        <taxon>Vahlkampfiidae</taxon>
        <taxon>Naegleria</taxon>
    </lineage>
</organism>
<keyword evidence="8" id="KW-0233">DNA recombination</keyword>
<feature type="compositionally biased region" description="Low complexity" evidence="13">
    <location>
        <begin position="572"/>
        <end position="582"/>
    </location>
</feature>
<keyword evidence="5" id="KW-0227">DNA damage</keyword>
<feature type="domain" description="DNA repair metallo-beta-lactamase" evidence="14">
    <location>
        <begin position="323"/>
        <end position="414"/>
    </location>
</feature>
<gene>
    <name evidence="15" type="ORF">FDP41_009729</name>
</gene>
<evidence type="ECO:0000256" key="13">
    <source>
        <dbReference type="SAM" id="MobiDB-lite"/>
    </source>
</evidence>
<feature type="region of interest" description="Disordered" evidence="13">
    <location>
        <begin position="489"/>
        <end position="520"/>
    </location>
</feature>
<keyword evidence="9" id="KW-0234">DNA repair</keyword>
<dbReference type="InterPro" id="IPR036866">
    <property type="entry name" value="RibonucZ/Hydroxyglut_hydro"/>
</dbReference>
<keyword evidence="7" id="KW-0269">Exonuclease</keyword>
<comment type="similarity">
    <text evidence="2">Belongs to the DNA repair metallo-beta-lactamase (DRMBL) family.</text>
</comment>
<dbReference type="GO" id="GO:0006303">
    <property type="term" value="P:double-strand break repair via nonhomologous end joining"/>
    <property type="evidence" value="ECO:0007669"/>
    <property type="project" value="TreeGrafter"/>
</dbReference>
<keyword evidence="10" id="KW-0539">Nucleus</keyword>
<evidence type="ECO:0000256" key="7">
    <source>
        <dbReference type="ARBA" id="ARBA00022839"/>
    </source>
</evidence>
<evidence type="ECO:0000259" key="14">
    <source>
        <dbReference type="Pfam" id="PF07522"/>
    </source>
</evidence>
<dbReference type="PANTHER" id="PTHR23240:SF8">
    <property type="entry name" value="PROTEIN ARTEMIS"/>
    <property type="match status" value="1"/>
</dbReference>
<evidence type="ECO:0000256" key="2">
    <source>
        <dbReference type="ARBA" id="ARBA00010304"/>
    </source>
</evidence>
<name>A0A6A5AVB4_NAEFO</name>
<evidence type="ECO:0000256" key="9">
    <source>
        <dbReference type="ARBA" id="ARBA00023204"/>
    </source>
</evidence>
<dbReference type="GO" id="GO:0005634">
    <property type="term" value="C:nucleus"/>
    <property type="evidence" value="ECO:0007669"/>
    <property type="project" value="UniProtKB-SubCell"/>
</dbReference>
<dbReference type="EMBL" id="VFQX01000072">
    <property type="protein sequence ID" value="KAF0972033.1"/>
    <property type="molecule type" value="Genomic_DNA"/>
</dbReference>
<feature type="region of interest" description="Disordered" evidence="13">
    <location>
        <begin position="552"/>
        <end position="627"/>
    </location>
</feature>
<evidence type="ECO:0000313" key="16">
    <source>
        <dbReference type="Proteomes" id="UP000444721"/>
    </source>
</evidence>
<dbReference type="SUPFAM" id="SSF56281">
    <property type="entry name" value="Metallo-hydrolase/oxidoreductase"/>
    <property type="match status" value="1"/>
</dbReference>
<protein>
    <recommendedName>
        <fullName evidence="11">Protein artemis</fullName>
    </recommendedName>
    <alternativeName>
        <fullName evidence="12">DNA cross-link repair 1C protein</fullName>
    </alternativeName>
</protein>
<dbReference type="VEuPathDB" id="AmoebaDB:FDP41_009729"/>
<dbReference type="GO" id="GO:0003684">
    <property type="term" value="F:damaged DNA binding"/>
    <property type="evidence" value="ECO:0007669"/>
    <property type="project" value="TreeGrafter"/>
</dbReference>
<dbReference type="OMA" id="IVCHPIT"/>
<dbReference type="Proteomes" id="UP000444721">
    <property type="component" value="Unassembled WGS sequence"/>
</dbReference>
<evidence type="ECO:0000256" key="11">
    <source>
        <dbReference type="ARBA" id="ARBA00039759"/>
    </source>
</evidence>
<feature type="compositionally biased region" description="Polar residues" evidence="13">
    <location>
        <begin position="560"/>
        <end position="571"/>
    </location>
</feature>
<dbReference type="VEuPathDB" id="AmoebaDB:NF0004360"/>
<dbReference type="GO" id="GO:0036297">
    <property type="term" value="P:interstrand cross-link repair"/>
    <property type="evidence" value="ECO:0007669"/>
    <property type="project" value="TreeGrafter"/>
</dbReference>
<evidence type="ECO:0000256" key="10">
    <source>
        <dbReference type="ARBA" id="ARBA00023242"/>
    </source>
</evidence>
<dbReference type="GO" id="GO:0004519">
    <property type="term" value="F:endonuclease activity"/>
    <property type="evidence" value="ECO:0007669"/>
    <property type="project" value="UniProtKB-KW"/>
</dbReference>
<dbReference type="GO" id="GO:0006310">
    <property type="term" value="P:DNA recombination"/>
    <property type="evidence" value="ECO:0007669"/>
    <property type="project" value="UniProtKB-KW"/>
</dbReference>
<dbReference type="AlphaFoldDB" id="A0A6A5AVB4"/>
<keyword evidence="16" id="KW-1185">Reference proteome</keyword>
<evidence type="ECO:0000256" key="8">
    <source>
        <dbReference type="ARBA" id="ARBA00023172"/>
    </source>
</evidence>
<comment type="subcellular location">
    <subcellularLocation>
        <location evidence="1">Nucleus</location>
    </subcellularLocation>
</comment>
<accession>A0A6A5AVB4</accession>
<keyword evidence="3" id="KW-0540">Nuclease</keyword>
<dbReference type="Pfam" id="PF07522">
    <property type="entry name" value="DRMBL"/>
    <property type="match status" value="1"/>
</dbReference>
<dbReference type="PANTHER" id="PTHR23240">
    <property type="entry name" value="DNA CROSS-LINK REPAIR PROTEIN PSO2/SNM1-RELATED"/>
    <property type="match status" value="1"/>
</dbReference>
<dbReference type="Gene3D" id="3.60.15.10">
    <property type="entry name" value="Ribonuclease Z/Hydroxyacylglutathione hydrolase-like"/>
    <property type="match status" value="1"/>
</dbReference>
<reference evidence="15 16" key="1">
    <citation type="journal article" date="2019" name="Sci. Rep.">
        <title>Nanopore sequencing improves the draft genome of the human pathogenic amoeba Naegleria fowleri.</title>
        <authorList>
            <person name="Liechti N."/>
            <person name="Schurch N."/>
            <person name="Bruggmann R."/>
            <person name="Wittwer M."/>
        </authorList>
    </citation>
    <scope>NUCLEOTIDE SEQUENCE [LARGE SCALE GENOMIC DNA]</scope>
    <source>
        <strain evidence="15 16">ATCC 30894</strain>
    </source>
</reference>
<dbReference type="GO" id="GO:0035312">
    <property type="term" value="F:5'-3' DNA exonuclease activity"/>
    <property type="evidence" value="ECO:0007669"/>
    <property type="project" value="TreeGrafter"/>
</dbReference>
<evidence type="ECO:0000256" key="1">
    <source>
        <dbReference type="ARBA" id="ARBA00004123"/>
    </source>
</evidence>
<dbReference type="InterPro" id="IPR011084">
    <property type="entry name" value="DRMBL"/>
</dbReference>
<feature type="compositionally biased region" description="Basic and acidic residues" evidence="13">
    <location>
        <begin position="615"/>
        <end position="627"/>
    </location>
</feature>
<keyword evidence="4" id="KW-0255">Endonuclease</keyword>
<proteinExistence type="inferred from homology"/>
<evidence type="ECO:0000256" key="3">
    <source>
        <dbReference type="ARBA" id="ARBA00022722"/>
    </source>
</evidence>
<evidence type="ECO:0000256" key="5">
    <source>
        <dbReference type="ARBA" id="ARBA00022763"/>
    </source>
</evidence>
<evidence type="ECO:0000313" key="15">
    <source>
        <dbReference type="EMBL" id="KAF0972033.1"/>
    </source>
</evidence>
<keyword evidence="6" id="KW-0378">Hydrolase</keyword>
<dbReference type="RefSeq" id="XP_044556748.1">
    <property type="nucleotide sequence ID" value="XM_044713718.1"/>
</dbReference>